<evidence type="ECO:0000256" key="3">
    <source>
        <dbReference type="ARBA" id="ARBA00012281"/>
    </source>
</evidence>
<dbReference type="SUPFAM" id="SSF52922">
    <property type="entry name" value="TK C-terminal domain-like"/>
    <property type="match status" value="1"/>
</dbReference>
<dbReference type="PANTHER" id="PTHR43825">
    <property type="entry name" value="PYRUVATE DEHYDROGENASE E1 COMPONENT"/>
    <property type="match status" value="1"/>
</dbReference>
<dbReference type="Proteomes" id="UP001163336">
    <property type="component" value="Chromosome"/>
</dbReference>
<dbReference type="InterPro" id="IPR005474">
    <property type="entry name" value="Transketolase_N"/>
</dbReference>
<sequence length="903" mass="101389">MSAQLDQLTAQAANDPDTLETQEWLDALEAVIEHEGTERAHYLMERMVDLARRRGAHIPFSSNTAYVNTIPAHLNVNCPGNLEYEERLRSWMRWNAMAMVVKANRADGDLGGHISSFASLANMLGIGFNHFWHAPTEEHGGDLLYIQGHSSPGIYARAFLEGRISEEQLLNFRREVDGKGLSSYPHPKLMPDFWQFPTVSMGLGPLMAIYQARFLKYLHARGIADTEARKVWVFCGDGEMDEPESMGAIGMAARERLDNLVMVVNCNLQRLDGPVRGNGKIIQELEADFRGAGWNVVKVIWGSQWDALLSKDKDGILQRVMMETVDGEYQNYKAKDGAYVRKHFFGKHPELLKMVANMSDDDIWRLTRGGHDPHKIYAAFKNAQENKGSPTVLLVKTVKGFGMGKSGEARNTAHQTKKLDDAAIREMRDRFAIPIPDDKLAEIPFFKPSDDAPEMQYLHERRKALGGYLPQRRAKADEQLTVPPLESFKSVLEPTAEGREISTTQSYVRVITSLLKDPSIGQRIVPILVDESRTFGMEGLFRQIGIFNQQGQLYEPVDRDQVMYYREDKAGQILQEGINEAGGMSSWIAAATSYSSNNRTMIPFYTFYSMFGMQRVGDLVWLAGDIRARGFLMGGTAGRTTLNGEGLQHEDGHSHIIAATVPNCIPYDPTFGHEVAVIIQDGLRRMVQEQEDVFYYITIMNENYAHPGLKPGQEEGILKGMYLLQEGAPLQGGKDEAKRVQLIGCGTILRESIFAAELLKNDWGVDADVWSAPSLTLLARDGQDCERWNMVNPDAEQRVPYVTSLMQNTAGPIVATTDYMRLFAEQIRGFMPKDRTYKVLGTDGFGRSDSRVKLREFFEVNRYYITVASLRALADEGKIDRAVVSQAIQKYGIDQNKPNPVTV</sequence>
<dbReference type="NCBIfam" id="TIGR00759">
    <property type="entry name" value="aceE"/>
    <property type="match status" value="1"/>
</dbReference>
<protein>
    <recommendedName>
        <fullName evidence="4 9">Pyruvate dehydrogenase E1 component</fullName>
        <ecNumber evidence="3 9">1.2.4.1</ecNumber>
    </recommendedName>
</protein>
<dbReference type="CDD" id="cd02017">
    <property type="entry name" value="TPP_E1_EcPDC_like"/>
    <property type="match status" value="1"/>
</dbReference>
<keyword evidence="7 9" id="KW-0670">Pyruvate</keyword>
<keyword evidence="5 9" id="KW-0560">Oxidoreductase</keyword>
<evidence type="ECO:0000256" key="6">
    <source>
        <dbReference type="ARBA" id="ARBA00023052"/>
    </source>
</evidence>
<dbReference type="InterPro" id="IPR009014">
    <property type="entry name" value="Transketo_C/PFOR_II"/>
</dbReference>
<dbReference type="Pfam" id="PF00456">
    <property type="entry name" value="Transketolase_N"/>
    <property type="match status" value="2"/>
</dbReference>
<dbReference type="InterPro" id="IPR041621">
    <property type="entry name" value="PDH_E1_M"/>
</dbReference>
<feature type="domain" description="PH" evidence="10">
    <location>
        <begin position="1"/>
        <end position="33"/>
    </location>
</feature>
<evidence type="ECO:0000256" key="4">
    <source>
        <dbReference type="ARBA" id="ARBA00017172"/>
    </source>
</evidence>
<dbReference type="Pfam" id="PF17831">
    <property type="entry name" value="PDH_E1_M"/>
    <property type="match status" value="1"/>
</dbReference>
<evidence type="ECO:0000313" key="11">
    <source>
        <dbReference type="EMBL" id="BDT60752.1"/>
    </source>
</evidence>
<dbReference type="InterPro" id="IPR001849">
    <property type="entry name" value="PH_domain"/>
</dbReference>
<dbReference type="InterPro" id="IPR055152">
    <property type="entry name" value="Transketolase-like_C_2"/>
</dbReference>
<dbReference type="InterPro" id="IPR051157">
    <property type="entry name" value="PDH/Transketolase"/>
</dbReference>
<dbReference type="PIRSF" id="PIRSF000156">
    <property type="entry name" value="Pyruvate_dh_E1"/>
    <property type="match status" value="1"/>
</dbReference>
<accession>A0ABN6TEW3</accession>
<comment type="catalytic activity">
    <reaction evidence="8 9">
        <text>N(6)-[(R)-lipoyl]-L-lysyl-[protein] + pyruvate + H(+) = N(6)-[(R)-S(8)-acetyldihydrolipoyl]-L-lysyl-[protein] + CO2</text>
        <dbReference type="Rhea" id="RHEA:19189"/>
        <dbReference type="Rhea" id="RHEA-COMP:10474"/>
        <dbReference type="Rhea" id="RHEA-COMP:10478"/>
        <dbReference type="ChEBI" id="CHEBI:15361"/>
        <dbReference type="ChEBI" id="CHEBI:15378"/>
        <dbReference type="ChEBI" id="CHEBI:16526"/>
        <dbReference type="ChEBI" id="CHEBI:83099"/>
        <dbReference type="ChEBI" id="CHEBI:83111"/>
        <dbReference type="EC" id="1.2.4.1"/>
    </reaction>
</comment>
<evidence type="ECO:0000256" key="1">
    <source>
        <dbReference type="ARBA" id="ARBA00001964"/>
    </source>
</evidence>
<dbReference type="InterPro" id="IPR035807">
    <property type="entry name" value="PDC_E1_N"/>
</dbReference>
<comment type="function">
    <text evidence="2 9">Component of the pyruvate dehydrogenase (PDH) complex, that catalyzes the overall conversion of pyruvate to acetyl-CoA and CO(2).</text>
</comment>
<dbReference type="SUPFAM" id="SSF52518">
    <property type="entry name" value="Thiamin diphosphate-binding fold (THDP-binding)"/>
    <property type="match status" value="2"/>
</dbReference>
<keyword evidence="6 9" id="KW-0786">Thiamine pyrophosphate</keyword>
<dbReference type="Gene3D" id="3.40.50.970">
    <property type="match status" value="2"/>
</dbReference>
<gene>
    <name evidence="11" type="primary">aceE</name>
    <name evidence="11" type="ORF">MasN3_42460</name>
</gene>
<dbReference type="EMBL" id="AP026966">
    <property type="protein sequence ID" value="BDT60752.1"/>
    <property type="molecule type" value="Genomic_DNA"/>
</dbReference>
<dbReference type="PROSITE" id="PS50003">
    <property type="entry name" value="PH_DOMAIN"/>
    <property type="match status" value="1"/>
</dbReference>
<keyword evidence="12" id="KW-1185">Reference proteome</keyword>
<organism evidence="11 12">
    <name type="scientific">Massilia varians</name>
    <dbReference type="NCBI Taxonomy" id="457921"/>
    <lineage>
        <taxon>Bacteria</taxon>
        <taxon>Pseudomonadati</taxon>
        <taxon>Pseudomonadota</taxon>
        <taxon>Betaproteobacteria</taxon>
        <taxon>Burkholderiales</taxon>
        <taxon>Oxalobacteraceae</taxon>
        <taxon>Telluria group</taxon>
        <taxon>Massilia</taxon>
    </lineage>
</organism>
<dbReference type="EC" id="1.2.4.1" evidence="3 9"/>
<evidence type="ECO:0000313" key="12">
    <source>
        <dbReference type="Proteomes" id="UP001163336"/>
    </source>
</evidence>
<evidence type="ECO:0000256" key="8">
    <source>
        <dbReference type="ARBA" id="ARBA00051231"/>
    </source>
</evidence>
<dbReference type="Gene3D" id="3.40.50.920">
    <property type="match status" value="1"/>
</dbReference>
<reference evidence="11" key="1">
    <citation type="submission" date="2022-11" db="EMBL/GenBank/DDBJ databases">
        <title>Isolation and characterization of PLA-degrading bacterium Massilia sp. from Antarctic soil.</title>
        <authorList>
            <person name="Sato K."/>
            <person name="Gomez-Fuentes C."/>
            <person name="Ahmad S.A."/>
            <person name="Zulkharnain A."/>
        </authorList>
    </citation>
    <scope>NUCLEOTIDE SEQUENCE</scope>
    <source>
        <strain evidence="11">N-3</strain>
    </source>
</reference>
<dbReference type="RefSeq" id="WP_281910093.1">
    <property type="nucleotide sequence ID" value="NZ_AP026966.1"/>
</dbReference>
<dbReference type="InterPro" id="IPR029061">
    <property type="entry name" value="THDP-binding"/>
</dbReference>
<dbReference type="PANTHER" id="PTHR43825:SF3">
    <property type="entry name" value="PYRUVATE DEHYDROGENASE E1 COMPONENT"/>
    <property type="match status" value="1"/>
</dbReference>
<proteinExistence type="predicted"/>
<dbReference type="Pfam" id="PF22613">
    <property type="entry name" value="Transketolase_C_1"/>
    <property type="match status" value="1"/>
</dbReference>
<name>A0ABN6TEW3_9BURK</name>
<evidence type="ECO:0000256" key="7">
    <source>
        <dbReference type="ARBA" id="ARBA00023317"/>
    </source>
</evidence>
<evidence type="ECO:0000256" key="9">
    <source>
        <dbReference type="PIRNR" id="PIRNR000156"/>
    </source>
</evidence>
<evidence type="ECO:0000259" key="10">
    <source>
        <dbReference type="PROSITE" id="PS50003"/>
    </source>
</evidence>
<evidence type="ECO:0000256" key="5">
    <source>
        <dbReference type="ARBA" id="ARBA00023002"/>
    </source>
</evidence>
<dbReference type="InterPro" id="IPR004660">
    <property type="entry name" value="PDH_E1"/>
</dbReference>
<comment type="cofactor">
    <cofactor evidence="1 9">
        <name>thiamine diphosphate</name>
        <dbReference type="ChEBI" id="CHEBI:58937"/>
    </cofactor>
</comment>
<evidence type="ECO:0000256" key="2">
    <source>
        <dbReference type="ARBA" id="ARBA00003157"/>
    </source>
</evidence>